<proteinExistence type="inferred from homology"/>
<organism evidence="6 7">
    <name type="scientific">Brassicogethes aeneus</name>
    <name type="common">Rape pollen beetle</name>
    <name type="synonym">Meligethes aeneus</name>
    <dbReference type="NCBI Taxonomy" id="1431903"/>
    <lineage>
        <taxon>Eukaryota</taxon>
        <taxon>Metazoa</taxon>
        <taxon>Ecdysozoa</taxon>
        <taxon>Arthropoda</taxon>
        <taxon>Hexapoda</taxon>
        <taxon>Insecta</taxon>
        <taxon>Pterygota</taxon>
        <taxon>Neoptera</taxon>
        <taxon>Endopterygota</taxon>
        <taxon>Coleoptera</taxon>
        <taxon>Polyphaga</taxon>
        <taxon>Cucujiformia</taxon>
        <taxon>Nitidulidae</taxon>
        <taxon>Meligethinae</taxon>
        <taxon>Brassicogethes</taxon>
    </lineage>
</organism>
<keyword evidence="7" id="KW-1185">Reference proteome</keyword>
<dbReference type="Pfam" id="PF14214">
    <property type="entry name" value="Helitron_like_N"/>
    <property type="match status" value="1"/>
</dbReference>
<feature type="domain" description="DNA helicase Pif1-like DEAD-box helicase" evidence="3">
    <location>
        <begin position="1440"/>
        <end position="1644"/>
    </location>
</feature>
<dbReference type="GO" id="GO:0043139">
    <property type="term" value="F:5'-3' DNA helicase activity"/>
    <property type="evidence" value="ECO:0007669"/>
    <property type="project" value="UniProtKB-EC"/>
</dbReference>
<reference evidence="6" key="1">
    <citation type="submission" date="2021-12" db="EMBL/GenBank/DDBJ databases">
        <authorList>
            <person name="King R."/>
        </authorList>
    </citation>
    <scope>NUCLEOTIDE SEQUENCE</scope>
</reference>
<dbReference type="InterPro" id="IPR027417">
    <property type="entry name" value="P-loop_NTPase"/>
</dbReference>
<feature type="domain" description="Helitron helicase-like" evidence="4">
    <location>
        <begin position="767"/>
        <end position="957"/>
    </location>
</feature>
<keyword evidence="1" id="KW-0347">Helicase</keyword>
<dbReference type="GO" id="GO:0006310">
    <property type="term" value="P:DNA recombination"/>
    <property type="evidence" value="ECO:0007669"/>
    <property type="project" value="UniProtKB-KW"/>
</dbReference>
<dbReference type="EMBL" id="OV121139">
    <property type="protein sequence ID" value="CAH0563184.1"/>
    <property type="molecule type" value="Genomic_DNA"/>
</dbReference>
<dbReference type="OrthoDB" id="10063525at2759"/>
<name>A0A9P0FPI3_BRAAE</name>
<keyword evidence="1" id="KW-0378">Hydrolase</keyword>
<dbReference type="InterPro" id="IPR046700">
    <property type="entry name" value="DUF6570"/>
</dbReference>
<sequence>MVNGGNLKLRPFFNPHETHLSSKFHLRKIGLSALFIDFFDEILEFTHEAFQVEGVVVEKPNLVKSVNCFFENKQRNIYLLNMPKVKRQSLETKRKLAKLQRAKKLEDIVSSELVIDKTEEKRLKNRMAKRKSRENLEKRQAEREIDKISKRKVRENTQTLKKINIQNKKAMSKKRENKDLRDFEKESDKRIKKQVRKNEIVKKEHNQLNKECMSSKRQDENFRENEKEADKTAKKQVRQSETVKQKHNQLHKEYLSKKRQEKSFRESEKETDKTAKKQVRQNETVKQEHNQLHKEYLSKKRQDESFRECEKETDKTTKKEVRQIETVKKEHNRLNKESMSKKRQDKEFREMEKERDKINKSQQRFSNPSLLEVEAERISQKRQSESYREKERAHDKEAKRRKKVVESTGSQAPAPMHFPPRNVAKNSVEYFRHMIKEGPTGVCTSCLRLCFPRLMSKTPKLDKVRTERPELYEKIFNYPDSNQFCKTCLDYLRKDEHSNYCASECKIIFDLPERFRDLSTLEERLVALRIPFMQIRAFGREKQCSIKGSIVNVPLDTSSVVSVLPRNLDDTQTIQVKLKRRQAHDSHYILETVRPAIILGALEFLKTQPLYANVNINPDWVDGLERDAVGNVQIEHNDNVDDDFDKTFSTISQLSDVLEKVSILEKQAAEIPPPQQPTKHTVESEFDREDENELINPGGEETLLDERDPLANIVMAPGENQIPKHIMLDEYAEEMSFPTIFAGNKKAFNKKMLYHNQAKLQSAYVDRRFARPDFLLFMFKKKQLLATNTAIQLAIRKLDDRTSRKHTVADVMNIDYLKQLIKQDQGFGFMSSIRSAPAYWELQKNKLMAMVRQFGAPTFFVTISAAESLWPELLVILSQVVDRKHLSETEALNLKSEDKCRLIRTDPITCARYFDNRFHLLLNQLKSQFSVFKQHPMIHYYYRVEFQQRGSPHVHMLCWHENAPSVEPGSTDEEKKIVCDFIDQYVTCDSELPEVVDLMPLQKHRHNKSCKKEFKGKTLCRFNFPCLPMDETTIIYPHSPLNITADSWRAATDAVEKCKEFLSTNKEDLDDLTFQGFLEKMGLTKVSYLESLRTVTKKATTMLKRRPKDAFVNNFNKDILALQRSNMDIQYILDAYACLTYIVAYMNKSNRGVSKILAQAMNEVKNNNVETIEQFRLLGKTFLNASEVSAQEAAYDLLQLHMSEADTINIYINTQPMDKRVRILKPKHELLQMTKDDTDVYKLGKIDHYVQRPDSLENVCLARFIAYYTAKQKETDLQLKDKSAYLHLRNKPSVISFKCPGLLQEPLEYYRVQLMLYVPWRDELRELINIDHEAVYVAYKETILANSEEFNRLQQHTLEAAMELAEKNADLGFEDAEFVPDREYEVYYVDKPDGEPILLKGKGDAPRAPKSTNKKGKDDTFTFPTPYQIEEKEFREIIAQLNNKQHEYLNHVLDNVISKKKFYEVVVGGAGVGKSRLIKAIYQSLLRHFNSIPGNNPETIKIMLTAPTGKASFAIRGLTIHSSFGIPVNTSKEDILPLSHDKANTLYTLLSELKLIIIDEFSMVGSTMLAQIHTRLQQIFKNNCDFGDIPIIMFGDLNQLAPVGDQWIFRPNKRNPYGLLCGTYLWDKFAFYELTEIMRQREDLAFAEALNNMASNKMSVTDVQLFAKRQVDEKMIVPDNIIHLFATNAEVDQYNHHRLSEFETESAESVATDIIKGSCPEKVKEALLKRARILKKTECFGLMHSIKLQVEARYMISMNIDTNDGIVNGATGILKKIDYDNDQTPKQIWIEFMDGDVGVNCRKKARDQVAAAGHPDTWTPIKKAARVIQSRKGNAVNVERQQFPVFVAEGITIHKAQGGTYQQVAVHLKPGMMRSALYVACSRATTINGLYIFGKFKKPVSTKLDSNGNELINLRVNKSLVTKFDEQFVEGSILVTYQSVRFLNKELTLIRNNPLFKNANLAIFEDEGADENDVSQYPNLNDEFRQQIFRSIDDLFNIVCFYRDPVLKLSTYVSGADTHQLINVHLGEDNNATKIIVLNKRPNPTQVFEGALIVDGAMPTDDTAKYLLIGKWHDTKDRQQVVDHFPSLELESITTTIDYHAVCSFVHPLHGSEFVRSETHATVHSKNLAISTRLSDKAICRPKAEEDKLVESATMDVDDDLCPLSNESDDRRSSSAMSISADPSEHGSIADEKKSDDSAMSISSTSIQSSSSYKDYRESYDNKGLKNSDGVSCYANATVQCLLSLQEFRRWIMQNADENDACKAIVRIMLSKKKNCWELRTLLTFQ</sequence>
<evidence type="ECO:0000259" key="3">
    <source>
        <dbReference type="Pfam" id="PF05970"/>
    </source>
</evidence>
<feature type="compositionally biased region" description="Basic and acidic residues" evidence="2">
    <location>
        <begin position="133"/>
        <end position="148"/>
    </location>
</feature>
<feature type="compositionally biased region" description="Basic and acidic residues" evidence="2">
    <location>
        <begin position="374"/>
        <end position="398"/>
    </location>
</feature>
<dbReference type="GO" id="GO:0016787">
    <property type="term" value="F:hydrolase activity"/>
    <property type="evidence" value="ECO:0007669"/>
    <property type="project" value="UniProtKB-KW"/>
</dbReference>
<dbReference type="EC" id="5.6.2.3" evidence="1"/>
<gene>
    <name evidence="6" type="ORF">MELIAE_LOCUS12164</name>
</gene>
<dbReference type="Gene3D" id="3.90.70.10">
    <property type="entry name" value="Cysteine proteinases"/>
    <property type="match status" value="1"/>
</dbReference>
<feature type="compositionally biased region" description="Basic and acidic residues" evidence="2">
    <location>
        <begin position="250"/>
        <end position="275"/>
    </location>
</feature>
<comment type="catalytic activity">
    <reaction evidence="1">
        <text>ATP + H2O = ADP + phosphate + H(+)</text>
        <dbReference type="Rhea" id="RHEA:13065"/>
        <dbReference type="ChEBI" id="CHEBI:15377"/>
        <dbReference type="ChEBI" id="CHEBI:15378"/>
        <dbReference type="ChEBI" id="CHEBI:30616"/>
        <dbReference type="ChEBI" id="CHEBI:43474"/>
        <dbReference type="ChEBI" id="CHEBI:456216"/>
        <dbReference type="EC" id="5.6.2.3"/>
    </reaction>
</comment>
<feature type="compositionally biased region" description="Polar residues" evidence="2">
    <location>
        <begin position="156"/>
        <end position="169"/>
    </location>
</feature>
<dbReference type="InterPro" id="IPR010285">
    <property type="entry name" value="DNA_helicase_pif1-like_DEAD"/>
</dbReference>
<keyword evidence="1" id="KW-0234">DNA repair</keyword>
<evidence type="ECO:0000259" key="4">
    <source>
        <dbReference type="Pfam" id="PF14214"/>
    </source>
</evidence>
<dbReference type="Pfam" id="PF20209">
    <property type="entry name" value="DUF6570"/>
    <property type="match status" value="1"/>
</dbReference>
<evidence type="ECO:0000259" key="5">
    <source>
        <dbReference type="Pfam" id="PF20209"/>
    </source>
</evidence>
<feature type="region of interest" description="Disordered" evidence="2">
    <location>
        <begin position="125"/>
        <end position="421"/>
    </location>
</feature>
<keyword evidence="1" id="KW-0547">Nucleotide-binding</keyword>
<feature type="compositionally biased region" description="Basic and acidic residues" evidence="2">
    <location>
        <begin position="173"/>
        <end position="189"/>
    </location>
</feature>
<accession>A0A9P0FPI3</accession>
<dbReference type="GO" id="GO:0005524">
    <property type="term" value="F:ATP binding"/>
    <property type="evidence" value="ECO:0007669"/>
    <property type="project" value="UniProtKB-KW"/>
</dbReference>
<keyword evidence="1" id="KW-0067">ATP-binding</keyword>
<protein>
    <recommendedName>
        <fullName evidence="1">ATP-dependent DNA helicase</fullName>
        <ecNumber evidence="1">5.6.2.3</ecNumber>
    </recommendedName>
</protein>
<dbReference type="CDD" id="cd18809">
    <property type="entry name" value="SF1_C_RecD"/>
    <property type="match status" value="1"/>
</dbReference>
<dbReference type="PANTHER" id="PTHR47642:SF5">
    <property type="entry name" value="ATP-DEPENDENT DNA HELICASE"/>
    <property type="match status" value="1"/>
</dbReference>
<feature type="compositionally biased region" description="Polar residues" evidence="2">
    <location>
        <begin position="360"/>
        <end position="369"/>
    </location>
</feature>
<dbReference type="PANTHER" id="PTHR47642">
    <property type="entry name" value="ATP-DEPENDENT DNA HELICASE"/>
    <property type="match status" value="1"/>
</dbReference>
<dbReference type="Proteomes" id="UP001154078">
    <property type="component" value="Chromosome 8"/>
</dbReference>
<dbReference type="SUPFAM" id="SSF52540">
    <property type="entry name" value="P-loop containing nucleoside triphosphate hydrolases"/>
    <property type="match status" value="2"/>
</dbReference>
<evidence type="ECO:0000256" key="2">
    <source>
        <dbReference type="SAM" id="MobiDB-lite"/>
    </source>
</evidence>
<feature type="compositionally biased region" description="Basic and acidic residues" evidence="2">
    <location>
        <begin position="196"/>
        <end position="233"/>
    </location>
</feature>
<feature type="region of interest" description="Disordered" evidence="2">
    <location>
        <begin position="672"/>
        <end position="691"/>
    </location>
</feature>
<feature type="compositionally biased region" description="Basic and acidic residues" evidence="2">
    <location>
        <begin position="2183"/>
        <end position="2197"/>
    </location>
</feature>
<evidence type="ECO:0000313" key="6">
    <source>
        <dbReference type="EMBL" id="CAH0563184.1"/>
    </source>
</evidence>
<keyword evidence="1" id="KW-0227">DNA damage</keyword>
<feature type="domain" description="DUF6570" evidence="5">
    <location>
        <begin position="509"/>
        <end position="621"/>
    </location>
</feature>
<dbReference type="Pfam" id="PF05970">
    <property type="entry name" value="PIF1"/>
    <property type="match status" value="1"/>
</dbReference>
<dbReference type="InterPro" id="IPR025476">
    <property type="entry name" value="Helitron_helicase-like"/>
</dbReference>
<comment type="cofactor">
    <cofactor evidence="1">
        <name>Mg(2+)</name>
        <dbReference type="ChEBI" id="CHEBI:18420"/>
    </cofactor>
</comment>
<dbReference type="Gene3D" id="3.40.50.300">
    <property type="entry name" value="P-loop containing nucleotide triphosphate hydrolases"/>
    <property type="match status" value="1"/>
</dbReference>
<feature type="compositionally biased region" description="Basic and acidic residues" evidence="2">
    <location>
        <begin position="283"/>
        <end position="359"/>
    </location>
</feature>
<evidence type="ECO:0000256" key="1">
    <source>
        <dbReference type="RuleBase" id="RU363044"/>
    </source>
</evidence>
<evidence type="ECO:0000313" key="7">
    <source>
        <dbReference type="Proteomes" id="UP001154078"/>
    </source>
</evidence>
<comment type="similarity">
    <text evidence="1">Belongs to the helicase family.</text>
</comment>
<keyword evidence="1" id="KW-0233">DNA recombination</keyword>
<dbReference type="GO" id="GO:0000723">
    <property type="term" value="P:telomere maintenance"/>
    <property type="evidence" value="ECO:0007669"/>
    <property type="project" value="InterPro"/>
</dbReference>
<feature type="region of interest" description="Disordered" evidence="2">
    <location>
        <begin position="1399"/>
        <end position="1422"/>
    </location>
</feature>
<dbReference type="InterPro" id="IPR051055">
    <property type="entry name" value="PIF1_helicase"/>
</dbReference>
<feature type="region of interest" description="Disordered" evidence="2">
    <location>
        <begin position="2160"/>
        <end position="2206"/>
    </location>
</feature>
<dbReference type="GO" id="GO:0006281">
    <property type="term" value="P:DNA repair"/>
    <property type="evidence" value="ECO:0007669"/>
    <property type="project" value="UniProtKB-KW"/>
</dbReference>